<gene>
    <name evidence="3" type="ORF">NT6N_32160</name>
</gene>
<dbReference type="Pfam" id="PF05345">
    <property type="entry name" value="He_PIG"/>
    <property type="match status" value="1"/>
</dbReference>
<dbReference type="SMART" id="SM00736">
    <property type="entry name" value="CADG"/>
    <property type="match status" value="1"/>
</dbReference>
<dbReference type="InterPro" id="IPR013783">
    <property type="entry name" value="Ig-like_fold"/>
</dbReference>
<accession>A0AAT9FQK9</accession>
<evidence type="ECO:0000313" key="3">
    <source>
        <dbReference type="EMBL" id="BDS08176.1"/>
    </source>
</evidence>
<dbReference type="KEGG" id="osu:NT6N_32160"/>
<keyword evidence="1" id="KW-0732">Signal</keyword>
<protein>
    <recommendedName>
        <fullName evidence="2">Dystroglycan-type cadherin-like domain-containing protein</fullName>
    </recommendedName>
</protein>
<dbReference type="AlphaFoldDB" id="A0AAT9FQK9"/>
<feature type="chain" id="PRO_5043534987" description="Dystroglycan-type cadherin-like domain-containing protein" evidence="1">
    <location>
        <begin position="19"/>
        <end position="726"/>
    </location>
</feature>
<dbReference type="EMBL" id="AP026866">
    <property type="protein sequence ID" value="BDS08176.1"/>
    <property type="molecule type" value="Genomic_DNA"/>
</dbReference>
<dbReference type="Pfam" id="PF03372">
    <property type="entry name" value="Exo_endo_phos"/>
    <property type="match status" value="1"/>
</dbReference>
<reference evidence="3" key="1">
    <citation type="submission" date="2024-07" db="EMBL/GenBank/DDBJ databases">
        <title>Complete genome sequence of Verrucomicrobiaceae bacterium NT6N.</title>
        <authorList>
            <person name="Huang C."/>
            <person name="Takami H."/>
            <person name="Hamasaki K."/>
        </authorList>
    </citation>
    <scope>NUCLEOTIDE SEQUENCE</scope>
    <source>
        <strain evidence="3">NT6N</strain>
    </source>
</reference>
<feature type="domain" description="Dystroglycan-type cadherin-like" evidence="2">
    <location>
        <begin position="340"/>
        <end position="433"/>
    </location>
</feature>
<dbReference type="Gene3D" id="3.60.10.10">
    <property type="entry name" value="Endonuclease/exonuclease/phosphatase"/>
    <property type="match status" value="1"/>
</dbReference>
<dbReference type="InterPro" id="IPR006644">
    <property type="entry name" value="Cadg"/>
</dbReference>
<dbReference type="InterPro" id="IPR036691">
    <property type="entry name" value="Endo/exonu/phosph_ase_sf"/>
</dbReference>
<sequence>MKYITHTLLCMLAMALHASGLTLTSDSNNYPSVSSITVSWTAGSGNGKDWIGLYSAGVTPGSQHAIEWAYIGGTQSSTANGPTDGSVTFTNVSLAAGSYSLYYLSNDTYNIAAGPTSFSVSNAPTVSTNKSSYTSGETITVSYANGPANDADWIGVYLNGQTPGQGAASSFWAYTNGTQTAGSGSASGSVDFTNPGLAAGNYSVFFLENDGFTVLSGPYNFSVVQGSGGGPSVTTNKSSYAYDETITVDFAGGPANDADWIAVYPSGQTPGVGGYALWLYTNGTTSTGGGSSSGTIYFSSPGLSPGNYDIYFLENNGYTVLSGPSTITVESQAGPALPKWAVSTFRRVHGVVGNAYVGKIGAYAADPDAGDTLSFSLVSGPSWLSVASNGTLSGTPASGDVGTNTFVVRATDLGNNSADATMTIKVFASGAEAVSQIKVLSYNLWHGFGKINNGHRKGLESIIQSDADIIGTQETVDNVSGSNVFQAQAVAEALGWHWSPVSGDSGIISRYPITEEFSAGIANGIKVELTASPKKEVILYNCHLDYLHYGPYAAQLSGATSKKVLREEKKSQRDEEIADIISNMSAHLNNANNIPVILTGDFNAPSHLDWTSATASSHGGVGYVAWPTSLACVNAGLLDSFRMIHPNPANTPGNTWSPLFKGSEAQDRIDFVYYKGHGLTVTDSQVYVKAVEVTLGAWGSSITPALNNTWPSDHSAVLSTFTVADQ</sequence>
<dbReference type="Gene3D" id="2.60.40.10">
    <property type="entry name" value="Immunoglobulins"/>
    <property type="match status" value="1"/>
</dbReference>
<dbReference type="InterPro" id="IPR005135">
    <property type="entry name" value="Endo/exonuclease/phosphatase"/>
</dbReference>
<proteinExistence type="predicted"/>
<dbReference type="GO" id="GO:0016020">
    <property type="term" value="C:membrane"/>
    <property type="evidence" value="ECO:0007669"/>
    <property type="project" value="InterPro"/>
</dbReference>
<dbReference type="PANTHER" id="PTHR41349:SF1">
    <property type="entry name" value="PROTEIN CBG08683"/>
    <property type="match status" value="1"/>
</dbReference>
<feature type="signal peptide" evidence="1">
    <location>
        <begin position="1"/>
        <end position="18"/>
    </location>
</feature>
<dbReference type="SUPFAM" id="SSF56219">
    <property type="entry name" value="DNase I-like"/>
    <property type="match status" value="1"/>
</dbReference>
<dbReference type="GO" id="GO:0005509">
    <property type="term" value="F:calcium ion binding"/>
    <property type="evidence" value="ECO:0007669"/>
    <property type="project" value="InterPro"/>
</dbReference>
<evidence type="ECO:0000256" key="1">
    <source>
        <dbReference type="SAM" id="SignalP"/>
    </source>
</evidence>
<name>A0AAT9FQK9_9BACT</name>
<dbReference type="PANTHER" id="PTHR41349">
    <property type="match status" value="1"/>
</dbReference>
<dbReference type="InterPro" id="IPR015919">
    <property type="entry name" value="Cadherin-like_sf"/>
</dbReference>
<dbReference type="GO" id="GO:0003824">
    <property type="term" value="F:catalytic activity"/>
    <property type="evidence" value="ECO:0007669"/>
    <property type="project" value="InterPro"/>
</dbReference>
<evidence type="ECO:0000259" key="2">
    <source>
        <dbReference type="SMART" id="SM00736"/>
    </source>
</evidence>
<organism evidence="3">
    <name type="scientific">Oceaniferula spumae</name>
    <dbReference type="NCBI Taxonomy" id="2979115"/>
    <lineage>
        <taxon>Bacteria</taxon>
        <taxon>Pseudomonadati</taxon>
        <taxon>Verrucomicrobiota</taxon>
        <taxon>Verrucomicrobiia</taxon>
        <taxon>Verrucomicrobiales</taxon>
        <taxon>Verrucomicrobiaceae</taxon>
        <taxon>Oceaniferula</taxon>
    </lineage>
</organism>
<dbReference type="SUPFAM" id="SSF49313">
    <property type="entry name" value="Cadherin-like"/>
    <property type="match status" value="1"/>
</dbReference>